<dbReference type="InterPro" id="IPR006311">
    <property type="entry name" value="TAT_signal"/>
</dbReference>
<proteinExistence type="inferred from homology"/>
<dbReference type="AlphaFoldDB" id="A0A1J4NVR6"/>
<dbReference type="GO" id="GO:0042438">
    <property type="term" value="P:melanin biosynthetic process"/>
    <property type="evidence" value="ECO:0007669"/>
    <property type="project" value="InterPro"/>
</dbReference>
<dbReference type="InterPro" id="IPR023199">
    <property type="entry name" value="GriE/MELC1_sf"/>
</dbReference>
<evidence type="ECO:0000256" key="2">
    <source>
        <dbReference type="ARBA" id="ARBA00022729"/>
    </source>
</evidence>
<feature type="region of interest" description="Disordered" evidence="4">
    <location>
        <begin position="36"/>
        <end position="70"/>
    </location>
</feature>
<name>A0A1J4NVR6_9ACTN</name>
<keyword evidence="2 5" id="KW-0732">Signal</keyword>
<protein>
    <submittedName>
        <fullName evidence="6">Tyrosinase</fullName>
    </submittedName>
</protein>
<dbReference type="InterPro" id="IPR010928">
    <property type="entry name" value="MelC1"/>
</dbReference>
<comment type="caution">
    <text evidence="6">The sequence shown here is derived from an EMBL/GenBank/DDBJ whole genome shotgun (WGS) entry which is preliminary data.</text>
</comment>
<dbReference type="GO" id="GO:0005507">
    <property type="term" value="F:copper ion binding"/>
    <property type="evidence" value="ECO:0007669"/>
    <property type="project" value="InterPro"/>
</dbReference>
<dbReference type="OrthoDB" id="3405860at2"/>
<dbReference type="NCBIfam" id="NF047833">
    <property type="entry name" value="TyroCdyMelC1"/>
    <property type="match status" value="1"/>
</dbReference>
<gene>
    <name evidence="6" type="ORF">WN71_017815</name>
</gene>
<evidence type="ECO:0000313" key="7">
    <source>
        <dbReference type="Proteomes" id="UP000034196"/>
    </source>
</evidence>
<organism evidence="6 7">
    <name type="scientific">Streptomyces mangrovisoli</name>
    <dbReference type="NCBI Taxonomy" id="1428628"/>
    <lineage>
        <taxon>Bacteria</taxon>
        <taxon>Bacillati</taxon>
        <taxon>Actinomycetota</taxon>
        <taxon>Actinomycetes</taxon>
        <taxon>Kitasatosporales</taxon>
        <taxon>Streptomycetaceae</taxon>
        <taxon>Streptomyces</taxon>
    </lineage>
</organism>
<dbReference type="PROSITE" id="PS51318">
    <property type="entry name" value="TAT"/>
    <property type="match status" value="1"/>
</dbReference>
<dbReference type="RefSeq" id="WP_046584985.1">
    <property type="nucleotide sequence ID" value="NZ_LAVA02000038.1"/>
</dbReference>
<sequence length="149" mass="15238">MPDLSRRRALTAAAALATAAGAQAVLAPAAGAAPAADATPQAGVEPSPGAMPSADPHHGHGMPDMPEPFDEVYKGRRIAGRPTTMGTGHEHHGGYGVFVDGVALHVMRNADGTWISVVSHYDPVPTPRAAARAAVDELEGARLLPFPAN</sequence>
<feature type="signal peptide" evidence="5">
    <location>
        <begin position="1"/>
        <end position="24"/>
    </location>
</feature>
<accession>A0A1J4NVR6</accession>
<dbReference type="Pfam" id="PF06236">
    <property type="entry name" value="MelC1"/>
    <property type="match status" value="1"/>
</dbReference>
<comment type="similarity">
    <text evidence="1">Belongs to the melC1 family.</text>
</comment>
<dbReference type="EMBL" id="LAVA02000038">
    <property type="protein sequence ID" value="OIJ66551.1"/>
    <property type="molecule type" value="Genomic_DNA"/>
</dbReference>
<dbReference type="Gene3D" id="3.30.1880.10">
    <property type="entry name" value="protein ne1242 domain like"/>
    <property type="match status" value="1"/>
</dbReference>
<evidence type="ECO:0000313" key="6">
    <source>
        <dbReference type="EMBL" id="OIJ66551.1"/>
    </source>
</evidence>
<evidence type="ECO:0000256" key="4">
    <source>
        <dbReference type="SAM" id="MobiDB-lite"/>
    </source>
</evidence>
<reference evidence="6" key="1">
    <citation type="submission" date="2016-10" db="EMBL/GenBank/DDBJ databases">
        <title>Genome sequence of Streptomyces mangrovisoli MUSC 149.</title>
        <authorList>
            <person name="Lee L.-H."/>
            <person name="Ser H.-L."/>
        </authorList>
    </citation>
    <scope>NUCLEOTIDE SEQUENCE [LARGE SCALE GENOMIC DNA]</scope>
    <source>
        <strain evidence="6">MUSC 149</strain>
    </source>
</reference>
<evidence type="ECO:0000256" key="1">
    <source>
        <dbReference type="ARBA" id="ARBA00009871"/>
    </source>
</evidence>
<evidence type="ECO:0000256" key="3">
    <source>
        <dbReference type="ARBA" id="ARBA00023008"/>
    </source>
</evidence>
<dbReference type="Proteomes" id="UP000034196">
    <property type="component" value="Unassembled WGS sequence"/>
</dbReference>
<dbReference type="STRING" id="1428628.WN71_017815"/>
<feature type="chain" id="PRO_5039607784" evidence="5">
    <location>
        <begin position="25"/>
        <end position="149"/>
    </location>
</feature>
<keyword evidence="7" id="KW-1185">Reference proteome</keyword>
<evidence type="ECO:0000256" key="5">
    <source>
        <dbReference type="SAM" id="SignalP"/>
    </source>
</evidence>
<keyword evidence="3" id="KW-0186">Copper</keyword>